<name>A0A401FR30_9BACT</name>
<organism evidence="2 3">
    <name type="scientific">Desulfonema ishimotonii</name>
    <dbReference type="NCBI Taxonomy" id="45657"/>
    <lineage>
        <taxon>Bacteria</taxon>
        <taxon>Pseudomonadati</taxon>
        <taxon>Thermodesulfobacteriota</taxon>
        <taxon>Desulfobacteria</taxon>
        <taxon>Desulfobacterales</taxon>
        <taxon>Desulfococcaceae</taxon>
        <taxon>Desulfonema</taxon>
    </lineage>
</organism>
<dbReference type="PANTHER" id="PTHR43581:SF4">
    <property type="entry name" value="ATP_GTP PHOSPHATASE"/>
    <property type="match status" value="1"/>
</dbReference>
<evidence type="ECO:0000259" key="1">
    <source>
        <dbReference type="Pfam" id="PF13304"/>
    </source>
</evidence>
<dbReference type="Gene3D" id="3.40.50.300">
    <property type="entry name" value="P-loop containing nucleotide triphosphate hydrolases"/>
    <property type="match status" value="2"/>
</dbReference>
<dbReference type="InterPro" id="IPR027417">
    <property type="entry name" value="P-loop_NTPase"/>
</dbReference>
<dbReference type="PANTHER" id="PTHR43581">
    <property type="entry name" value="ATP/GTP PHOSPHATASE"/>
    <property type="match status" value="1"/>
</dbReference>
<dbReference type="Pfam" id="PF13304">
    <property type="entry name" value="AAA_21"/>
    <property type="match status" value="1"/>
</dbReference>
<sequence length="419" mass="47240">MIQHIALRHVGPSDSMSVRFSPRLNILTGDNGLGKTFVFDIIWWAMTRTWANNPAWPDRGKNIRPEIEFHIRSESGHLLKKNSVYDIQEQSWPLPDASPKDNAIVLYARSDGGISVSDPIKHDDMAVPKDLRRVPRTFHFSADEIRNGLTDKKGKTVCNGLIRDWTIWQFQKPEIFDVFVSVLEKLSPDSDEKLRPGKPIRVSVEDARDIPTLELPYGTIPITHISAGMQRIIGFAYLLVWAWSEHKAVASLMNLEPQQRITILFDEIESHLHPKWQRVILPAILDVANIAESDMKVQMIASTHAPLVLSSIETEFCENRDQVLTFDLADGNVSVREIPWSKQGDVTNWLVSDVFGLRQARSKAAEVAIEAANAFMRGEADELPEHLKTKAAIHEALSQALAGHDPFWPRWVVFTGGTA</sequence>
<reference evidence="3" key="2">
    <citation type="submission" date="2019-01" db="EMBL/GenBank/DDBJ databases">
        <title>Genome sequence of Desulfonema ishimotonii strain Tokyo 01.</title>
        <authorList>
            <person name="Fukui M."/>
        </authorList>
    </citation>
    <scope>NUCLEOTIDE SEQUENCE [LARGE SCALE GENOMIC DNA]</scope>
    <source>
        <strain evidence="3">Tokyo 01</strain>
    </source>
</reference>
<dbReference type="AlphaFoldDB" id="A0A401FR30"/>
<comment type="caution">
    <text evidence="2">The sequence shown here is derived from an EMBL/GenBank/DDBJ whole genome shotgun (WGS) entry which is preliminary data.</text>
</comment>
<reference evidence="3" key="1">
    <citation type="submission" date="2017-11" db="EMBL/GenBank/DDBJ databases">
        <authorList>
            <person name="Watanabe M."/>
            <person name="Kojima H."/>
        </authorList>
    </citation>
    <scope>NUCLEOTIDE SEQUENCE [LARGE SCALE GENOMIC DNA]</scope>
    <source>
        <strain evidence="3">Tokyo 01</strain>
    </source>
</reference>
<feature type="domain" description="ATPase AAA-type core" evidence="1">
    <location>
        <begin position="24"/>
        <end position="310"/>
    </location>
</feature>
<keyword evidence="3" id="KW-1185">Reference proteome</keyword>
<evidence type="ECO:0000313" key="3">
    <source>
        <dbReference type="Proteomes" id="UP000288096"/>
    </source>
</evidence>
<evidence type="ECO:0000313" key="2">
    <source>
        <dbReference type="EMBL" id="GBC59428.1"/>
    </source>
</evidence>
<accession>A0A401FR30</accession>
<dbReference type="InterPro" id="IPR051396">
    <property type="entry name" value="Bact_Antivir_Def_Nuclease"/>
</dbReference>
<dbReference type="SUPFAM" id="SSF52540">
    <property type="entry name" value="P-loop containing nucleoside triphosphate hydrolases"/>
    <property type="match status" value="1"/>
</dbReference>
<dbReference type="Proteomes" id="UP000288096">
    <property type="component" value="Unassembled WGS sequence"/>
</dbReference>
<dbReference type="GO" id="GO:0005524">
    <property type="term" value="F:ATP binding"/>
    <property type="evidence" value="ECO:0007669"/>
    <property type="project" value="InterPro"/>
</dbReference>
<dbReference type="OrthoDB" id="9784297at2"/>
<gene>
    <name evidence="2" type="ORF">DENIS_0367</name>
</gene>
<protein>
    <recommendedName>
        <fullName evidence="1">ATPase AAA-type core domain-containing protein</fullName>
    </recommendedName>
</protein>
<dbReference type="GO" id="GO:0016887">
    <property type="term" value="F:ATP hydrolysis activity"/>
    <property type="evidence" value="ECO:0007669"/>
    <property type="project" value="InterPro"/>
</dbReference>
<dbReference type="InterPro" id="IPR003959">
    <property type="entry name" value="ATPase_AAA_core"/>
</dbReference>
<proteinExistence type="predicted"/>
<dbReference type="RefSeq" id="WP_124326944.1">
    <property type="nucleotide sequence ID" value="NZ_BEXT01000001.1"/>
</dbReference>
<dbReference type="EMBL" id="BEXT01000001">
    <property type="protein sequence ID" value="GBC59428.1"/>
    <property type="molecule type" value="Genomic_DNA"/>
</dbReference>